<keyword evidence="3" id="KW-0732">Signal</keyword>
<evidence type="ECO:0008006" key="6">
    <source>
        <dbReference type="Google" id="ProtNLM"/>
    </source>
</evidence>
<dbReference type="PANTHER" id="PTHR47485:SF1">
    <property type="entry name" value="THYLAKOID LUMENAL 17.4 KDA PROTEIN, CHLOROPLASTIC"/>
    <property type="match status" value="1"/>
</dbReference>
<evidence type="ECO:0000313" key="4">
    <source>
        <dbReference type="EMBL" id="RXH57195.1"/>
    </source>
</evidence>
<feature type="signal peptide" evidence="3">
    <location>
        <begin position="1"/>
        <end position="23"/>
    </location>
</feature>
<dbReference type="PANTHER" id="PTHR47485">
    <property type="entry name" value="THYLAKOID LUMENAL 17.4 KDA PROTEIN, CHLOROPLASTIC"/>
    <property type="match status" value="1"/>
</dbReference>
<name>A0A4Q0T0S3_9BACT</name>
<sequence length="564" mass="61221">MRTLPAVLLIAACLCFFSQHQFASFEVQKASSEVQKADKSMARPPGKIKGSKPASEGAGGASLGMVVPPKDAITDPNHSLETQKLELEIAKLKSDVVSGNKFEVVKAVGTFLTSLGIIGTLLLGLSQQRQTRISRDDERFERSVTRLGSQQIAERLTGLAGLRPFLQSPDRSRQISALNYLVNAGVIEPDPTVRSAIENLFDSISNLNLDAAVLNEGLTAARDRNRAVYIRATNAFIKQQTDAKKRLVDEKFTEVLIGNPPPEEISPLEISSRMIAALVRAGASIEDLSKIYCPNCSFSSRERPARLVGVSFENAILRRAVFTAADLELASFHNADLILADFIGAKLVRAKFTADSVFEPWSISAAANSGELASSWGTIFACSDLSYADFGGRTVFTLIYRNGVYGGNMRDEFNKALLVGTKFREAAFTIAVPLDGISQAQLAPLLPAQYSPMTNANFSVLSGPVNYFKETKLTIWKYFGGEDAEFKPLPNEYGPDLTTVMSGFLNARSLDKAELPKFMSSFINQNRGALEKPLISYNCSNGQKSADISGMFSQGGAMTGNARF</sequence>
<dbReference type="Pfam" id="PF00805">
    <property type="entry name" value="Pentapeptide"/>
    <property type="match status" value="1"/>
</dbReference>
<keyword evidence="5" id="KW-1185">Reference proteome</keyword>
<feature type="region of interest" description="Disordered" evidence="2">
    <location>
        <begin position="35"/>
        <end position="61"/>
    </location>
</feature>
<reference evidence="4 5" key="1">
    <citation type="submission" date="2018-11" db="EMBL/GenBank/DDBJ databases">
        <authorList>
            <person name="Mardanov A.V."/>
            <person name="Ravin N.V."/>
            <person name="Dedysh S.N."/>
        </authorList>
    </citation>
    <scope>NUCLEOTIDE SEQUENCE [LARGE SCALE GENOMIC DNA]</scope>
    <source>
        <strain evidence="4 5">AF10</strain>
    </source>
</reference>
<evidence type="ECO:0000256" key="1">
    <source>
        <dbReference type="ARBA" id="ARBA00022737"/>
    </source>
</evidence>
<keyword evidence="1" id="KW-0677">Repeat</keyword>
<dbReference type="Proteomes" id="UP000289437">
    <property type="component" value="Unassembled WGS sequence"/>
</dbReference>
<organism evidence="4 5">
    <name type="scientific">Granulicella sibirica</name>
    <dbReference type="NCBI Taxonomy" id="2479048"/>
    <lineage>
        <taxon>Bacteria</taxon>
        <taxon>Pseudomonadati</taxon>
        <taxon>Acidobacteriota</taxon>
        <taxon>Terriglobia</taxon>
        <taxon>Terriglobales</taxon>
        <taxon>Acidobacteriaceae</taxon>
        <taxon>Granulicella</taxon>
    </lineage>
</organism>
<evidence type="ECO:0000313" key="5">
    <source>
        <dbReference type="Proteomes" id="UP000289437"/>
    </source>
</evidence>
<dbReference type="RefSeq" id="WP_128911405.1">
    <property type="nucleotide sequence ID" value="NZ_RDSM01000001.1"/>
</dbReference>
<protein>
    <recommendedName>
        <fullName evidence="6">Pentapeptide repeat family protein</fullName>
    </recommendedName>
</protein>
<proteinExistence type="predicted"/>
<dbReference type="EMBL" id="RDSM01000001">
    <property type="protein sequence ID" value="RXH57195.1"/>
    <property type="molecule type" value="Genomic_DNA"/>
</dbReference>
<accession>A0A4Q0T0S3</accession>
<dbReference type="AlphaFoldDB" id="A0A4Q0T0S3"/>
<dbReference type="Gene3D" id="2.160.20.80">
    <property type="entry name" value="E3 ubiquitin-protein ligase SopA"/>
    <property type="match status" value="1"/>
</dbReference>
<evidence type="ECO:0000256" key="2">
    <source>
        <dbReference type="SAM" id="MobiDB-lite"/>
    </source>
</evidence>
<gene>
    <name evidence="4" type="ORF">GRAN_0505</name>
</gene>
<feature type="chain" id="PRO_5020777952" description="Pentapeptide repeat family protein" evidence="3">
    <location>
        <begin position="24"/>
        <end position="564"/>
    </location>
</feature>
<comment type="caution">
    <text evidence="4">The sequence shown here is derived from an EMBL/GenBank/DDBJ whole genome shotgun (WGS) entry which is preliminary data.</text>
</comment>
<dbReference type="SUPFAM" id="SSF141571">
    <property type="entry name" value="Pentapeptide repeat-like"/>
    <property type="match status" value="1"/>
</dbReference>
<evidence type="ECO:0000256" key="3">
    <source>
        <dbReference type="SAM" id="SignalP"/>
    </source>
</evidence>
<dbReference type="InterPro" id="IPR001646">
    <property type="entry name" value="5peptide_repeat"/>
</dbReference>
<reference evidence="5" key="2">
    <citation type="submission" date="2019-02" db="EMBL/GenBank/DDBJ databases">
        <title>Granulicella sibirica sp. nov., a psychrotolerant acidobacterium isolated from an organic soil layer in forested tundra, West Siberia.</title>
        <authorList>
            <person name="Oshkin I.Y."/>
            <person name="Kulichevskaya I.S."/>
            <person name="Rijpstra W.I.C."/>
            <person name="Sinninghe Damste J.S."/>
            <person name="Rakitin A.L."/>
            <person name="Ravin N.V."/>
            <person name="Dedysh S.N."/>
        </authorList>
    </citation>
    <scope>NUCLEOTIDE SEQUENCE [LARGE SCALE GENOMIC DNA]</scope>
    <source>
        <strain evidence="5">AF10</strain>
    </source>
</reference>
<dbReference type="OrthoDB" id="7061297at2"/>